<keyword evidence="16 21" id="KW-0560">Oxidoreductase</keyword>
<evidence type="ECO:0000256" key="2">
    <source>
        <dbReference type="ARBA" id="ARBA00004673"/>
    </source>
</evidence>
<keyword evidence="14 21" id="KW-0249">Electron transport</keyword>
<evidence type="ECO:0000256" key="9">
    <source>
        <dbReference type="ARBA" id="ARBA00022660"/>
    </source>
</evidence>
<feature type="binding site" description="covalent" evidence="23">
    <location>
        <position position="123"/>
    </location>
    <ligand>
        <name>heme c</name>
        <dbReference type="ChEBI" id="CHEBI:61717"/>
        <label>1</label>
    </ligand>
</feature>
<dbReference type="GO" id="GO:0006119">
    <property type="term" value="P:oxidative phosphorylation"/>
    <property type="evidence" value="ECO:0007669"/>
    <property type="project" value="UniProtKB-UniPathway"/>
</dbReference>
<evidence type="ECO:0000256" key="24">
    <source>
        <dbReference type="SAM" id="Phobius"/>
    </source>
</evidence>
<dbReference type="InterPro" id="IPR050597">
    <property type="entry name" value="Cytochrome_c_Oxidase_Subunit"/>
</dbReference>
<dbReference type="GO" id="GO:0005886">
    <property type="term" value="C:plasma membrane"/>
    <property type="evidence" value="ECO:0007669"/>
    <property type="project" value="UniProtKB-SubCell"/>
</dbReference>
<dbReference type="InterPro" id="IPR038414">
    <property type="entry name" value="CcoP_N_sf"/>
</dbReference>
<dbReference type="KEGG" id="hni:W911_07895"/>
<dbReference type="PROSITE" id="PS51007">
    <property type="entry name" value="CYTC"/>
    <property type="match status" value="2"/>
</dbReference>
<dbReference type="Pfam" id="PF14715">
    <property type="entry name" value="FixP_N"/>
    <property type="match status" value="1"/>
</dbReference>
<dbReference type="EMBL" id="CP006912">
    <property type="protein sequence ID" value="AHB48334.1"/>
    <property type="molecule type" value="Genomic_DNA"/>
</dbReference>
<dbReference type="SUPFAM" id="SSF46626">
    <property type="entry name" value="Cytochrome c"/>
    <property type="match status" value="2"/>
</dbReference>
<keyword evidence="15 24" id="KW-1133">Transmembrane helix</keyword>
<feature type="binding site" description="covalent" evidence="23">
    <location>
        <position position="219"/>
    </location>
    <ligand>
        <name>heme c</name>
        <dbReference type="ChEBI" id="CHEBI:61717"/>
        <label>2</label>
    </ligand>
</feature>
<keyword evidence="8 21" id="KW-0349">Heme</keyword>
<evidence type="ECO:0000256" key="15">
    <source>
        <dbReference type="ARBA" id="ARBA00022989"/>
    </source>
</evidence>
<sequence>MAGHKEYDAATGAETTGHVWDGDIKELNKPLPKWWLYVLYATIVWSIGYWILYPAWPLAEDYTRGMLGYSQRSVVAQEISDAKQTQAPFLQAVASKSVEEIRSDAGLMEFVRRGGAAQFANNCAPCHGSGAQGFKGYPNLNDDDWLWGGSVESIENTIRFGVRSDHASTHQGVMPRFGLDGLLDKGQISDVAEFVLSLSGKSEDAEKAERGSVVFAEQCAACHGADGKGIVEMGAPNLADAIWLYGGRKQDVVESVHGGRAGMMPAWEGRIDPTAIRMLAIYVHSLGGGE</sequence>
<feature type="domain" description="Cytochrome c" evidence="25">
    <location>
        <begin position="206"/>
        <end position="287"/>
    </location>
</feature>
<keyword evidence="12" id="KW-0677">Repeat</keyword>
<dbReference type="Pfam" id="PF13442">
    <property type="entry name" value="Cytochrome_CBB3"/>
    <property type="match status" value="2"/>
</dbReference>
<dbReference type="PRINTS" id="PR00605">
    <property type="entry name" value="CYTCHROMECIC"/>
</dbReference>
<proteinExistence type="inferred from homology"/>
<evidence type="ECO:0000256" key="7">
    <source>
        <dbReference type="ARBA" id="ARBA00022519"/>
    </source>
</evidence>
<evidence type="ECO:0000256" key="1">
    <source>
        <dbReference type="ARBA" id="ARBA00004533"/>
    </source>
</evidence>
<keyword evidence="11 21" id="KW-0479">Metal-binding</keyword>
<dbReference type="InterPro" id="IPR008168">
    <property type="entry name" value="Cyt_C_IC"/>
</dbReference>
<dbReference type="GO" id="GO:0009055">
    <property type="term" value="F:electron transfer activity"/>
    <property type="evidence" value="ECO:0007669"/>
    <property type="project" value="InterPro"/>
</dbReference>
<keyword evidence="9 21" id="KW-0679">Respiratory chain</keyword>
<dbReference type="PANTHER" id="PTHR33751:SF1">
    <property type="entry name" value="CBB3-TYPE CYTOCHROME C OXIDASE SUBUNIT FIXP"/>
    <property type="match status" value="1"/>
</dbReference>
<dbReference type="InterPro" id="IPR036909">
    <property type="entry name" value="Cyt_c-like_dom_sf"/>
</dbReference>
<evidence type="ECO:0000256" key="6">
    <source>
        <dbReference type="ARBA" id="ARBA00022475"/>
    </source>
</evidence>
<evidence type="ECO:0000256" key="20">
    <source>
        <dbReference type="ARBA" id="ARBA00025525"/>
    </source>
</evidence>
<evidence type="ECO:0000259" key="25">
    <source>
        <dbReference type="PROSITE" id="PS51007"/>
    </source>
</evidence>
<evidence type="ECO:0000256" key="21">
    <source>
        <dbReference type="PIRNR" id="PIRNR000006"/>
    </source>
</evidence>
<keyword evidence="10 24" id="KW-0812">Transmembrane</keyword>
<evidence type="ECO:0000256" key="10">
    <source>
        <dbReference type="ARBA" id="ARBA00022692"/>
    </source>
</evidence>
<dbReference type="Gene3D" id="6.10.280.130">
    <property type="match status" value="1"/>
</dbReference>
<dbReference type="InterPro" id="IPR032858">
    <property type="entry name" value="CcoP_N"/>
</dbReference>
<feature type="binding site" description="covalent" evidence="23">
    <location>
        <position position="126"/>
    </location>
    <ligand>
        <name>heme c</name>
        <dbReference type="ChEBI" id="CHEBI:61717"/>
        <label>1</label>
    </ligand>
</feature>
<dbReference type="GO" id="GO:1902600">
    <property type="term" value="P:proton transmembrane transport"/>
    <property type="evidence" value="ECO:0007669"/>
    <property type="project" value="UniProtKB-KW"/>
</dbReference>
<evidence type="ECO:0000256" key="16">
    <source>
        <dbReference type="ARBA" id="ARBA00023002"/>
    </source>
</evidence>
<comment type="cofactor">
    <cofactor evidence="21 23">
        <name>heme c</name>
        <dbReference type="ChEBI" id="CHEBI:61717"/>
    </cofactor>
    <text evidence="21 23">Binds 2 heme C groups per subunit.</text>
</comment>
<comment type="subcellular location">
    <subcellularLocation>
        <location evidence="1 21">Cell inner membrane</location>
    </subcellularLocation>
</comment>
<dbReference type="PIRSF" id="PIRSF000006">
    <property type="entry name" value="Cbb3-Cox_fixP"/>
    <property type="match status" value="1"/>
</dbReference>
<keyword evidence="7 21" id="KW-0997">Cell inner membrane</keyword>
<keyword evidence="5 21" id="KW-0813">Transport</keyword>
<keyword evidence="6 21" id="KW-1003">Cell membrane</keyword>
<reference evidence="26 27" key="1">
    <citation type="journal article" date="2014" name="Genome Announc.">
        <title>Complete Genome Sequence of Hyphomicrobium nitrativorans Strain NL23, a Denitrifying Bacterium Isolated from Biofilm of a Methanol-Fed Denitrification System Treating Seawater at the Montreal Biodome.</title>
        <authorList>
            <person name="Martineau C."/>
            <person name="Villeneuve C."/>
            <person name="Mauffrey F."/>
            <person name="Villemur R."/>
        </authorList>
    </citation>
    <scope>NUCLEOTIDE SEQUENCE [LARGE SCALE GENOMIC DNA]</scope>
    <source>
        <strain evidence="26">NL23</strain>
    </source>
</reference>
<comment type="subunit">
    <text evidence="4">Component of the cbb3-type cytochrome c oxidase at least composed of FixN, FixO, FixQ and FixP.</text>
</comment>
<dbReference type="InterPro" id="IPR009056">
    <property type="entry name" value="Cyt_c-like_dom"/>
</dbReference>
<comment type="function">
    <text evidence="20">C-type cytochrome. Part of the cbb3-type cytochrome c oxidase complex. FixP subunit is required for transferring electrons from donor cytochrome c via its heme groups to FixO subunit. From there, electrons are shuttled to the catalytic binuclear center of FixN subunit where oxygen reduction takes place. The complex also functions as a proton pump.</text>
</comment>
<evidence type="ECO:0000313" key="26">
    <source>
        <dbReference type="EMBL" id="AHB48334.1"/>
    </source>
</evidence>
<dbReference type="Proteomes" id="UP000018542">
    <property type="component" value="Chromosome"/>
</dbReference>
<comment type="pathway">
    <text evidence="2 21">Energy metabolism; oxidative phosphorylation.</text>
</comment>
<dbReference type="PANTHER" id="PTHR33751">
    <property type="entry name" value="CBB3-TYPE CYTOCHROME C OXIDASE SUBUNIT FIXP"/>
    <property type="match status" value="1"/>
</dbReference>
<dbReference type="OrthoDB" id="9811281at2"/>
<evidence type="ECO:0000256" key="8">
    <source>
        <dbReference type="ARBA" id="ARBA00022617"/>
    </source>
</evidence>
<dbReference type="RefSeq" id="WP_023786962.1">
    <property type="nucleotide sequence ID" value="NC_022997.1"/>
</dbReference>
<dbReference type="InterPro" id="IPR004678">
    <property type="entry name" value="Cyt_c_oxidase_cbb3_su3"/>
</dbReference>
<keyword evidence="19 21" id="KW-0472">Membrane</keyword>
<evidence type="ECO:0000256" key="11">
    <source>
        <dbReference type="ARBA" id="ARBA00022723"/>
    </source>
</evidence>
<evidence type="ECO:0000256" key="18">
    <source>
        <dbReference type="ARBA" id="ARBA00023065"/>
    </source>
</evidence>
<protein>
    <recommendedName>
        <fullName evidence="21">Cbb3-type cytochrome c oxidase subunit</fullName>
    </recommendedName>
</protein>
<evidence type="ECO:0000256" key="5">
    <source>
        <dbReference type="ARBA" id="ARBA00022448"/>
    </source>
</evidence>
<dbReference type="GO" id="GO:0016491">
    <property type="term" value="F:oxidoreductase activity"/>
    <property type="evidence" value="ECO:0007669"/>
    <property type="project" value="UniProtKB-KW"/>
</dbReference>
<evidence type="ECO:0000256" key="22">
    <source>
        <dbReference type="PIRSR" id="PIRSR000006-1"/>
    </source>
</evidence>
<organism evidence="26 27">
    <name type="scientific">Hyphomicrobium nitrativorans NL23</name>
    <dbReference type="NCBI Taxonomy" id="1029756"/>
    <lineage>
        <taxon>Bacteria</taxon>
        <taxon>Pseudomonadati</taxon>
        <taxon>Pseudomonadota</taxon>
        <taxon>Alphaproteobacteria</taxon>
        <taxon>Hyphomicrobiales</taxon>
        <taxon>Hyphomicrobiaceae</taxon>
        <taxon>Hyphomicrobium</taxon>
    </lineage>
</organism>
<evidence type="ECO:0000256" key="14">
    <source>
        <dbReference type="ARBA" id="ARBA00022982"/>
    </source>
</evidence>
<comment type="similarity">
    <text evidence="3 21">Belongs to the CcoP / FixP family.</text>
</comment>
<dbReference type="GO" id="GO:0020037">
    <property type="term" value="F:heme binding"/>
    <property type="evidence" value="ECO:0007669"/>
    <property type="project" value="InterPro"/>
</dbReference>
<dbReference type="NCBIfam" id="TIGR00782">
    <property type="entry name" value="ccoP"/>
    <property type="match status" value="1"/>
</dbReference>
<evidence type="ECO:0000256" key="17">
    <source>
        <dbReference type="ARBA" id="ARBA00023004"/>
    </source>
</evidence>
<keyword evidence="18 21" id="KW-0406">Ion transport</keyword>
<evidence type="ECO:0000256" key="3">
    <source>
        <dbReference type="ARBA" id="ARBA00006113"/>
    </source>
</evidence>
<dbReference type="GO" id="GO:0005506">
    <property type="term" value="F:iron ion binding"/>
    <property type="evidence" value="ECO:0007669"/>
    <property type="project" value="InterPro"/>
</dbReference>
<feature type="binding site" description="covalent" evidence="23">
    <location>
        <position position="222"/>
    </location>
    <ligand>
        <name>heme c</name>
        <dbReference type="ChEBI" id="CHEBI:61717"/>
        <label>2</label>
    </ligand>
</feature>
<feature type="domain" description="Cytochrome c" evidence="25">
    <location>
        <begin position="110"/>
        <end position="199"/>
    </location>
</feature>
<gene>
    <name evidence="26" type="ORF">W911_07895</name>
</gene>
<dbReference type="STRING" id="1029756.W911_07895"/>
<dbReference type="HOGENOM" id="CLU_047545_2_0_5"/>
<evidence type="ECO:0000256" key="23">
    <source>
        <dbReference type="PIRSR" id="PIRSR000006-2"/>
    </source>
</evidence>
<keyword evidence="13 21" id="KW-0375">Hydrogen ion transport</keyword>
<feature type="binding site" description="axial binding residue" evidence="22">
    <location>
        <position position="127"/>
    </location>
    <ligand>
        <name>heme c</name>
        <dbReference type="ChEBI" id="CHEBI:61717"/>
        <label>1</label>
    </ligand>
    <ligandPart>
        <name>Fe</name>
        <dbReference type="ChEBI" id="CHEBI:18248"/>
    </ligandPart>
</feature>
<dbReference type="PATRIC" id="fig|1029756.8.peg.1650"/>
<keyword evidence="27" id="KW-1185">Reference proteome</keyword>
<dbReference type="Gene3D" id="1.10.760.10">
    <property type="entry name" value="Cytochrome c-like domain"/>
    <property type="match status" value="2"/>
</dbReference>
<feature type="binding site" description="axial binding residue" evidence="22">
    <location>
        <position position="223"/>
    </location>
    <ligand>
        <name>heme c</name>
        <dbReference type="ChEBI" id="CHEBI:61717"/>
        <label>2</label>
    </ligand>
    <ligandPart>
        <name>Fe</name>
        <dbReference type="ChEBI" id="CHEBI:18248"/>
    </ligandPart>
</feature>
<dbReference type="UniPathway" id="UPA00705"/>
<feature type="binding site" description="axial binding residue" evidence="22">
    <location>
        <position position="264"/>
    </location>
    <ligand>
        <name>heme c</name>
        <dbReference type="ChEBI" id="CHEBI:61717"/>
        <label>1</label>
    </ligand>
    <ligandPart>
        <name>Fe</name>
        <dbReference type="ChEBI" id="CHEBI:18248"/>
    </ligandPart>
</feature>
<evidence type="ECO:0000256" key="13">
    <source>
        <dbReference type="ARBA" id="ARBA00022781"/>
    </source>
</evidence>
<evidence type="ECO:0000313" key="27">
    <source>
        <dbReference type="Proteomes" id="UP000018542"/>
    </source>
</evidence>
<evidence type="ECO:0000256" key="4">
    <source>
        <dbReference type="ARBA" id="ARBA00011203"/>
    </source>
</evidence>
<feature type="transmembrane region" description="Helical" evidence="24">
    <location>
        <begin position="34"/>
        <end position="56"/>
    </location>
</feature>
<accession>V5SEG4</accession>
<feature type="binding site" description="axial binding residue" evidence="22">
    <location>
        <position position="174"/>
    </location>
    <ligand>
        <name>heme c</name>
        <dbReference type="ChEBI" id="CHEBI:61717"/>
        <label>2</label>
    </ligand>
    <ligandPart>
        <name>Fe</name>
        <dbReference type="ChEBI" id="CHEBI:18248"/>
    </ligandPart>
</feature>
<keyword evidence="17 21" id="KW-0408">Iron</keyword>
<name>V5SEG4_9HYPH</name>
<evidence type="ECO:0000256" key="12">
    <source>
        <dbReference type="ARBA" id="ARBA00022737"/>
    </source>
</evidence>
<dbReference type="AlphaFoldDB" id="V5SEG4"/>
<evidence type="ECO:0000256" key="19">
    <source>
        <dbReference type="ARBA" id="ARBA00023136"/>
    </source>
</evidence>